<evidence type="ECO:0000256" key="7">
    <source>
        <dbReference type="ARBA" id="ARBA00022833"/>
    </source>
</evidence>
<dbReference type="InterPro" id="IPR045191">
    <property type="entry name" value="MBR1/2-like"/>
</dbReference>
<dbReference type="PROSITE" id="PS50089">
    <property type="entry name" value="ZF_RING_2"/>
    <property type="match status" value="1"/>
</dbReference>
<evidence type="ECO:0000259" key="10">
    <source>
        <dbReference type="PROSITE" id="PS50089"/>
    </source>
</evidence>
<evidence type="ECO:0000256" key="5">
    <source>
        <dbReference type="ARBA" id="ARBA00022771"/>
    </source>
</evidence>
<dbReference type="EMBL" id="CP039346">
    <property type="protein sequence ID" value="QCD81620.1"/>
    <property type="molecule type" value="Genomic_DNA"/>
</dbReference>
<feature type="domain" description="RING-type" evidence="10">
    <location>
        <begin position="474"/>
        <end position="516"/>
    </location>
</feature>
<keyword evidence="7" id="KW-0862">Zinc</keyword>
<evidence type="ECO:0000256" key="6">
    <source>
        <dbReference type="ARBA" id="ARBA00022786"/>
    </source>
</evidence>
<feature type="region of interest" description="Disordered" evidence="9">
    <location>
        <begin position="525"/>
        <end position="545"/>
    </location>
</feature>
<evidence type="ECO:0000256" key="8">
    <source>
        <dbReference type="PROSITE-ProRule" id="PRU00175"/>
    </source>
</evidence>
<feature type="region of interest" description="Disordered" evidence="9">
    <location>
        <begin position="187"/>
        <end position="207"/>
    </location>
</feature>
<keyword evidence="12" id="KW-1185">Reference proteome</keyword>
<dbReference type="PANTHER" id="PTHR22937:SF163">
    <property type="entry name" value="RING-TYPE E3 UBIQUITIN TRANSFERASE"/>
    <property type="match status" value="1"/>
</dbReference>
<protein>
    <recommendedName>
        <fullName evidence="2">RING-type E3 ubiquitin transferase</fullName>
        <ecNumber evidence="2">2.3.2.27</ecNumber>
    </recommendedName>
</protein>
<evidence type="ECO:0000313" key="12">
    <source>
        <dbReference type="Proteomes" id="UP000501690"/>
    </source>
</evidence>
<gene>
    <name evidence="11" type="ORF">DEO72_LG2g1949</name>
</gene>
<evidence type="ECO:0000256" key="1">
    <source>
        <dbReference type="ARBA" id="ARBA00000900"/>
    </source>
</evidence>
<dbReference type="OrthoDB" id="21204at2759"/>
<dbReference type="Gene3D" id="3.30.40.10">
    <property type="entry name" value="Zinc/RING finger domain, C3HC4 (zinc finger)"/>
    <property type="match status" value="1"/>
</dbReference>
<dbReference type="GO" id="GO:0061630">
    <property type="term" value="F:ubiquitin protein ligase activity"/>
    <property type="evidence" value="ECO:0007669"/>
    <property type="project" value="UniProtKB-EC"/>
</dbReference>
<comment type="catalytic activity">
    <reaction evidence="1">
        <text>S-ubiquitinyl-[E2 ubiquitin-conjugating enzyme]-L-cysteine + [acceptor protein]-L-lysine = [E2 ubiquitin-conjugating enzyme]-L-cysteine + N(6)-ubiquitinyl-[acceptor protein]-L-lysine.</text>
        <dbReference type="EC" id="2.3.2.27"/>
    </reaction>
</comment>
<proteinExistence type="predicted"/>
<evidence type="ECO:0000256" key="4">
    <source>
        <dbReference type="ARBA" id="ARBA00022723"/>
    </source>
</evidence>
<organism evidence="11 12">
    <name type="scientific">Vigna unguiculata</name>
    <name type="common">Cowpea</name>
    <dbReference type="NCBI Taxonomy" id="3917"/>
    <lineage>
        <taxon>Eukaryota</taxon>
        <taxon>Viridiplantae</taxon>
        <taxon>Streptophyta</taxon>
        <taxon>Embryophyta</taxon>
        <taxon>Tracheophyta</taxon>
        <taxon>Spermatophyta</taxon>
        <taxon>Magnoliopsida</taxon>
        <taxon>eudicotyledons</taxon>
        <taxon>Gunneridae</taxon>
        <taxon>Pentapetalae</taxon>
        <taxon>rosids</taxon>
        <taxon>fabids</taxon>
        <taxon>Fabales</taxon>
        <taxon>Fabaceae</taxon>
        <taxon>Papilionoideae</taxon>
        <taxon>50 kb inversion clade</taxon>
        <taxon>NPAAA clade</taxon>
        <taxon>indigoferoid/millettioid clade</taxon>
        <taxon>Phaseoleae</taxon>
        <taxon>Vigna</taxon>
    </lineage>
</organism>
<keyword evidence="5 8" id="KW-0863">Zinc-finger</keyword>
<dbReference type="SUPFAM" id="SSF57850">
    <property type="entry name" value="RING/U-box"/>
    <property type="match status" value="1"/>
</dbReference>
<reference evidence="11 12" key="1">
    <citation type="submission" date="2019-04" db="EMBL/GenBank/DDBJ databases">
        <title>An improved genome assembly and genetic linkage map for asparagus bean, Vigna unguiculata ssp. sesquipedialis.</title>
        <authorList>
            <person name="Xia Q."/>
            <person name="Zhang R."/>
            <person name="Dong Y."/>
        </authorList>
    </citation>
    <scope>NUCLEOTIDE SEQUENCE [LARGE SCALE GENOMIC DNA]</scope>
    <source>
        <tissue evidence="11">Leaf</tissue>
    </source>
</reference>
<keyword evidence="6" id="KW-0833">Ubl conjugation pathway</keyword>
<evidence type="ECO:0000256" key="2">
    <source>
        <dbReference type="ARBA" id="ARBA00012483"/>
    </source>
</evidence>
<feature type="region of interest" description="Disordered" evidence="9">
    <location>
        <begin position="1"/>
        <end position="29"/>
    </location>
</feature>
<dbReference type="InterPro" id="IPR001841">
    <property type="entry name" value="Znf_RING"/>
</dbReference>
<dbReference type="Gramene" id="Vigun03g278500.1.v1.2">
    <property type="protein sequence ID" value="Vigun03g278500.1.v1.2"/>
    <property type="gene ID" value="Vigun03g278500.v1.2"/>
</dbReference>
<dbReference type="AlphaFoldDB" id="A0A4D6KXH3"/>
<dbReference type="EC" id="2.3.2.27" evidence="2"/>
<dbReference type="GO" id="GO:0008270">
    <property type="term" value="F:zinc ion binding"/>
    <property type="evidence" value="ECO:0007669"/>
    <property type="project" value="UniProtKB-KW"/>
</dbReference>
<evidence type="ECO:0000256" key="9">
    <source>
        <dbReference type="SAM" id="MobiDB-lite"/>
    </source>
</evidence>
<sequence length="545" mass="60018">MNPHGGSAGEANANNQNYTRPHFSGHSQEMPHPLFPYLVMDRTFPQPVLNLPEEGAYNIGATTDVPLQENPNVVPPEEEDVDRYLNFDMIPEVATISPAMDPSSNIVALGVNESDSNSVNNISRKRSLPESASRQIEEPKRLDTRSQVRDTRNVIPQSAGTTIPSTNMRADSMDNTNHTTGSHVQPYTSTHSLHSSFQPSHPVQPPSFHSTPFMSNPALTVNTMTAMNAPHSISSPFPHAGMDIIAPIYERGSYMFGPVVTSMGNFPTYRPNWSYVDTDRDTARRSLAFVVPHPFEPPELQAVQLLPGIVGNGGGVSIGGANTYHPLTDHASSSTWFPPQGSGGMHHFGAVISPATQNLQSLMQTSSPAIPPIFIHEPAFPLPQFPSEETRRGLPNEVQSLLNSLSDGQALRFEELMILDYSLVLRAFEREHPELFETSSRSTGLSLETITQYMERETFLVVDGDDSEQNKEKCIVCMEEFCNGEGIGKLHSCVHKFHFDCIKTWLNRKNVCPVCRRTGLETPNDQNVEGKAADAAVVHDEGHSQ</sequence>
<keyword evidence="3" id="KW-0808">Transferase</keyword>
<dbReference type="Proteomes" id="UP000501690">
    <property type="component" value="Linkage Group LG2"/>
</dbReference>
<dbReference type="Pfam" id="PF13639">
    <property type="entry name" value="zf-RING_2"/>
    <property type="match status" value="1"/>
</dbReference>
<name>A0A4D6KXH3_VIGUN</name>
<evidence type="ECO:0000313" key="11">
    <source>
        <dbReference type="EMBL" id="QCD81620.1"/>
    </source>
</evidence>
<accession>A0A4D6KXH3</accession>
<feature type="compositionally biased region" description="Basic and acidic residues" evidence="9">
    <location>
        <begin position="135"/>
        <end position="148"/>
    </location>
</feature>
<evidence type="ECO:0000256" key="3">
    <source>
        <dbReference type="ARBA" id="ARBA00022679"/>
    </source>
</evidence>
<keyword evidence="4" id="KW-0479">Metal-binding</keyword>
<dbReference type="InterPro" id="IPR013083">
    <property type="entry name" value="Znf_RING/FYVE/PHD"/>
</dbReference>
<dbReference type="PANTHER" id="PTHR22937">
    <property type="entry name" value="E3 UBIQUITIN-PROTEIN LIGASE RNF165"/>
    <property type="match status" value="1"/>
</dbReference>
<feature type="region of interest" description="Disordered" evidence="9">
    <location>
        <begin position="115"/>
        <end position="148"/>
    </location>
</feature>